<feature type="compositionally biased region" description="Basic and acidic residues" evidence="3">
    <location>
        <begin position="183"/>
        <end position="221"/>
    </location>
</feature>
<feature type="compositionally biased region" description="Polar residues" evidence="3">
    <location>
        <begin position="311"/>
        <end position="322"/>
    </location>
</feature>
<proteinExistence type="predicted"/>
<dbReference type="Gene3D" id="6.20.50.140">
    <property type="match status" value="1"/>
</dbReference>
<evidence type="ECO:0000259" key="5">
    <source>
        <dbReference type="Pfam" id="PF25990"/>
    </source>
</evidence>
<keyword evidence="2" id="KW-0175">Coiled coil</keyword>
<organism evidence="6 7">
    <name type="scientific">Roseburia zhanii</name>
    <dbReference type="NCBI Taxonomy" id="2763064"/>
    <lineage>
        <taxon>Bacteria</taxon>
        <taxon>Bacillati</taxon>
        <taxon>Bacillota</taxon>
        <taxon>Clostridia</taxon>
        <taxon>Lachnospirales</taxon>
        <taxon>Lachnospiraceae</taxon>
        <taxon>Roseburia</taxon>
    </lineage>
</organism>
<feature type="domain" description="YknX-like beta-barrel" evidence="5">
    <location>
        <begin position="368"/>
        <end position="453"/>
    </location>
</feature>
<evidence type="ECO:0000313" key="6">
    <source>
        <dbReference type="EMBL" id="MBC5714761.1"/>
    </source>
</evidence>
<dbReference type="GO" id="GO:0030313">
    <property type="term" value="C:cell envelope"/>
    <property type="evidence" value="ECO:0007669"/>
    <property type="project" value="UniProtKB-SubCell"/>
</dbReference>
<dbReference type="EMBL" id="JACOPH010000010">
    <property type="protein sequence ID" value="MBC5714761.1"/>
    <property type="molecule type" value="Genomic_DNA"/>
</dbReference>
<dbReference type="InterPro" id="IPR058636">
    <property type="entry name" value="Beta-barrel_YknX"/>
</dbReference>
<dbReference type="PANTHER" id="PTHR32347:SF14">
    <property type="entry name" value="EFFLUX SYSTEM COMPONENT YKNX-RELATED"/>
    <property type="match status" value="1"/>
</dbReference>
<gene>
    <name evidence="6" type="ORF">H8S17_11220</name>
</gene>
<feature type="region of interest" description="Disordered" evidence="3">
    <location>
        <begin position="179"/>
        <end position="224"/>
    </location>
</feature>
<feature type="transmembrane region" description="Helical" evidence="4">
    <location>
        <begin position="12"/>
        <end position="32"/>
    </location>
</feature>
<keyword evidence="4" id="KW-0812">Transmembrane</keyword>
<keyword evidence="7" id="KW-1185">Reference proteome</keyword>
<evidence type="ECO:0000256" key="1">
    <source>
        <dbReference type="ARBA" id="ARBA00004196"/>
    </source>
</evidence>
<reference evidence="6" key="1">
    <citation type="submission" date="2020-08" db="EMBL/GenBank/DDBJ databases">
        <title>Genome public.</title>
        <authorList>
            <person name="Liu C."/>
            <person name="Sun Q."/>
        </authorList>
    </citation>
    <scope>NUCLEOTIDE SEQUENCE</scope>
    <source>
        <strain evidence="6">BX1005</strain>
    </source>
</reference>
<dbReference type="Gene3D" id="2.40.30.170">
    <property type="match status" value="1"/>
</dbReference>
<feature type="compositionally biased region" description="Polar residues" evidence="3">
    <location>
        <begin position="135"/>
        <end position="158"/>
    </location>
</feature>
<keyword evidence="4" id="KW-0472">Membrane</keyword>
<dbReference type="RefSeq" id="WP_186867380.1">
    <property type="nucleotide sequence ID" value="NZ_JACOPH010000010.1"/>
</dbReference>
<dbReference type="PANTHER" id="PTHR32347">
    <property type="entry name" value="EFFLUX SYSTEM COMPONENT YKNX-RELATED"/>
    <property type="match status" value="1"/>
</dbReference>
<dbReference type="Gene3D" id="2.40.50.100">
    <property type="match status" value="1"/>
</dbReference>
<comment type="subcellular location">
    <subcellularLocation>
        <location evidence="1">Cell envelope</location>
    </subcellularLocation>
</comment>
<dbReference type="InterPro" id="IPR050465">
    <property type="entry name" value="UPF0194_transport"/>
</dbReference>
<feature type="region of interest" description="Disordered" evidence="3">
    <location>
        <begin position="267"/>
        <end position="325"/>
    </location>
</feature>
<dbReference type="AlphaFoldDB" id="A0A923LR57"/>
<evidence type="ECO:0000313" key="7">
    <source>
        <dbReference type="Proteomes" id="UP000606720"/>
    </source>
</evidence>
<name>A0A923LR57_9FIRM</name>
<evidence type="ECO:0000256" key="3">
    <source>
        <dbReference type="SAM" id="MobiDB-lite"/>
    </source>
</evidence>
<feature type="compositionally biased region" description="Basic and acidic residues" evidence="3">
    <location>
        <begin position="300"/>
        <end position="310"/>
    </location>
</feature>
<feature type="region of interest" description="Disordered" evidence="3">
    <location>
        <begin position="413"/>
        <end position="433"/>
    </location>
</feature>
<keyword evidence="4" id="KW-1133">Transmembrane helix</keyword>
<evidence type="ECO:0000256" key="2">
    <source>
        <dbReference type="ARBA" id="ARBA00023054"/>
    </source>
</evidence>
<comment type="caution">
    <text evidence="6">The sequence shown here is derived from an EMBL/GenBank/DDBJ whole genome shotgun (WGS) entry which is preliminary data.</text>
</comment>
<feature type="compositionally biased region" description="Low complexity" evidence="3">
    <location>
        <begin position="413"/>
        <end position="431"/>
    </location>
</feature>
<protein>
    <submittedName>
        <fullName evidence="6">HlyD family efflux transporter periplasmic adaptor subunit</fullName>
    </submittedName>
</protein>
<sequence>MKLHVTNKKKTTFLIAGIVLLLVIIIVVVSLMRKGKAASTDTVAEEAYQTTPLEKQDVTKEIGLSGTLDSAHSESVSSTLEGVKVKEVCVQVGDTVNEGDVLFRFDSSEIEQKLEAAKKALANEQAANAAEIASNERNYADAQTTQNVESGRSDQSVNQAADAYNAAVSSKATAESAYQSAVSDRKSQEKAVKKAKEAAANAKKDEKSAKKSLEEAQKSGDEQAIASAQAAYDAAASQKKQADKSLESAQATLASLKAAEAERQSQVTSAGDVVNSASSSLQQAQNDRDDSNRSNAKSVADSKDTLDNARRSSSADSQSGQDVKSYEEQLEQCTVKAASSGVITTVSAKVGDTYNNGVLATIQDEKNYVVTAMVDQYDISDITKDMKALIKTDTTGEEEMNGTVTFVSPVPASMAASSDNSDSSSGSSGNGYEIRITVDNPSERLRIGMTAKVTLIQEEVKNVFAVPDDCISEDEDGNSAIQILENGEPRSITVTTGLKTDYYTEISSDELAEGMNVIIPDVTEMDDMSGMDDSVSYSVY</sequence>
<feature type="region of interest" description="Disordered" evidence="3">
    <location>
        <begin position="132"/>
        <end position="158"/>
    </location>
</feature>
<dbReference type="Pfam" id="PF25990">
    <property type="entry name" value="Beta-barrel_YknX"/>
    <property type="match status" value="1"/>
</dbReference>
<feature type="compositionally biased region" description="Low complexity" evidence="3">
    <location>
        <begin position="276"/>
        <end position="285"/>
    </location>
</feature>
<evidence type="ECO:0000256" key="4">
    <source>
        <dbReference type="SAM" id="Phobius"/>
    </source>
</evidence>
<dbReference type="Proteomes" id="UP000606720">
    <property type="component" value="Unassembled WGS sequence"/>
</dbReference>
<accession>A0A923LR57</accession>